<reference evidence="1 2" key="1">
    <citation type="journal article" date="2019" name="Front. Genet.">
        <title>Whole-Genome Sequencing of the Opportunistic Yeast Pathogen Candida inconspicua Uncovers Its Hybrid Origin.</title>
        <authorList>
            <person name="Mixao V."/>
            <person name="Hansen A.P."/>
            <person name="Saus E."/>
            <person name="Boekhout T."/>
            <person name="Lass-Florl C."/>
            <person name="Gabaldon T."/>
        </authorList>
    </citation>
    <scope>NUCLEOTIDE SEQUENCE [LARGE SCALE GENOMIC DNA]</scope>
    <source>
        <strain evidence="1 2">CBS 180</strain>
    </source>
</reference>
<comment type="caution">
    <text evidence="1">The sequence shown here is derived from an EMBL/GenBank/DDBJ whole genome shotgun (WGS) entry which is preliminary data.</text>
</comment>
<proteinExistence type="predicted"/>
<accession>A0A4V4NFB7</accession>
<evidence type="ECO:0000313" key="2">
    <source>
        <dbReference type="Proteomes" id="UP000307173"/>
    </source>
</evidence>
<protein>
    <submittedName>
        <fullName evidence="1">Uncharacterized protein</fullName>
    </submittedName>
</protein>
<organism evidence="1 2">
    <name type="scientific">Pichia inconspicua</name>
    <dbReference type="NCBI Taxonomy" id="52247"/>
    <lineage>
        <taxon>Eukaryota</taxon>
        <taxon>Fungi</taxon>
        <taxon>Dikarya</taxon>
        <taxon>Ascomycota</taxon>
        <taxon>Saccharomycotina</taxon>
        <taxon>Pichiomycetes</taxon>
        <taxon>Pichiales</taxon>
        <taxon>Pichiaceae</taxon>
        <taxon>Pichia</taxon>
    </lineage>
</organism>
<gene>
    <name evidence="1" type="ORF">CANINC_003846</name>
</gene>
<name>A0A4V4NFB7_9ASCO</name>
<evidence type="ECO:0000313" key="1">
    <source>
        <dbReference type="EMBL" id="TID18596.1"/>
    </source>
</evidence>
<dbReference type="Proteomes" id="UP000307173">
    <property type="component" value="Unassembled WGS sequence"/>
</dbReference>
<dbReference type="AlphaFoldDB" id="A0A4V4NFB7"/>
<dbReference type="EMBL" id="SELW01000609">
    <property type="protein sequence ID" value="TID18596.1"/>
    <property type="molecule type" value="Genomic_DNA"/>
</dbReference>
<sequence>MTQEVFVANKLQTCRTTFKSEIQVVFAGPPMPNSNSRVTVRFTINDLNYGLNLSGIWDRPERGWCVPVDRPGGWEMRLVSLLKIPYFDDDDAVVDDDY</sequence>
<keyword evidence="2" id="KW-1185">Reference proteome</keyword>